<evidence type="ECO:0000256" key="3">
    <source>
        <dbReference type="ARBA" id="ARBA00022801"/>
    </source>
</evidence>
<dbReference type="InterPro" id="IPR011650">
    <property type="entry name" value="Peptidase_M20_dimer"/>
</dbReference>
<dbReference type="Pfam" id="PF01546">
    <property type="entry name" value="Peptidase_M20"/>
    <property type="match status" value="1"/>
</dbReference>
<dbReference type="GO" id="GO:0046872">
    <property type="term" value="F:metal ion binding"/>
    <property type="evidence" value="ECO:0007669"/>
    <property type="project" value="UniProtKB-KW"/>
</dbReference>
<dbReference type="NCBIfam" id="NF006579">
    <property type="entry name" value="PRK09104.1"/>
    <property type="match status" value="1"/>
</dbReference>
<dbReference type="EMBL" id="VBOU01000091">
    <property type="protein sequence ID" value="TMQ53010.1"/>
    <property type="molecule type" value="Genomic_DNA"/>
</dbReference>
<dbReference type="Proteomes" id="UP000319829">
    <property type="component" value="Unassembled WGS sequence"/>
</dbReference>
<evidence type="ECO:0000313" key="6">
    <source>
        <dbReference type="Proteomes" id="UP000319829"/>
    </source>
</evidence>
<evidence type="ECO:0000313" key="5">
    <source>
        <dbReference type="EMBL" id="TMQ53010.1"/>
    </source>
</evidence>
<gene>
    <name evidence="5" type="ORF">E6K74_10510</name>
</gene>
<dbReference type="GO" id="GO:0006508">
    <property type="term" value="P:proteolysis"/>
    <property type="evidence" value="ECO:0007669"/>
    <property type="project" value="UniProtKB-KW"/>
</dbReference>
<accession>A0A538SNR8</accession>
<dbReference type="InterPro" id="IPR002933">
    <property type="entry name" value="Peptidase_M20"/>
</dbReference>
<name>A0A538SNR8_UNCEI</name>
<organism evidence="5 6">
    <name type="scientific">Eiseniibacteriota bacterium</name>
    <dbReference type="NCBI Taxonomy" id="2212470"/>
    <lineage>
        <taxon>Bacteria</taxon>
        <taxon>Candidatus Eiseniibacteriota</taxon>
    </lineage>
</organism>
<dbReference type="SUPFAM" id="SSF53187">
    <property type="entry name" value="Zn-dependent exopeptidases"/>
    <property type="match status" value="1"/>
</dbReference>
<dbReference type="Gene3D" id="3.30.70.360">
    <property type="match status" value="1"/>
</dbReference>
<keyword evidence="1" id="KW-0645">Protease</keyword>
<evidence type="ECO:0000256" key="2">
    <source>
        <dbReference type="ARBA" id="ARBA00022723"/>
    </source>
</evidence>
<dbReference type="GO" id="GO:0008233">
    <property type="term" value="F:peptidase activity"/>
    <property type="evidence" value="ECO:0007669"/>
    <property type="project" value="UniProtKB-KW"/>
</dbReference>
<dbReference type="PANTHER" id="PTHR43270">
    <property type="entry name" value="BETA-ALA-HIS DIPEPTIDASE"/>
    <property type="match status" value="1"/>
</dbReference>
<dbReference type="AlphaFoldDB" id="A0A538SNR8"/>
<dbReference type="InterPro" id="IPR051458">
    <property type="entry name" value="Cyt/Met_Dipeptidase"/>
</dbReference>
<keyword evidence="3" id="KW-0378">Hydrolase</keyword>
<proteinExistence type="predicted"/>
<comment type="caution">
    <text evidence="5">The sequence shown here is derived from an EMBL/GenBank/DDBJ whole genome shotgun (WGS) entry which is preliminary data.</text>
</comment>
<sequence>MVRSRVKNEPCVESSRGATMNLNAAFDYIRKNEKRYVDELIQFLRIPSISAHKDHDKDVAAALEFDKKKLESLGFKTEVWPTRAHAGLFAERIVDPAAPTVLIYGHVDVQPVDPIELWENPPFEPRIKDGAIWARGADDNKGQHYAQIAGVESVIQGGGGLPVNVKFIIESDEEFDGEAMAEVAPKHKDKLRCDVFVVSDSSFPDVDHPAITVSIRGIQAVEITIRGPAVDKHSGEWGGMLYEPIDVLRWVLQDLKDFKTGRVLVPGFYDDVQEVSAEDRKAIGARPWNDAAQARSIGVKRLFHEEGFSTLESGTIRPTLQVNGVVGGYTGEGFKTVIGSWVRAKISMRLVHNQDPGRIGQLFERYVRELVGDMGTVEFRSFGAGHPFRAEVSNPFVQAGLRALEAGFEKPPIAIGQGGSIPIVAPLVQITGAPCVLMGFGLPGDNLHAPNEHFPIGCFLGGARSAAAYLNEVSSRVGAGARR</sequence>
<protein>
    <submittedName>
        <fullName evidence="5">M20 family dipeptidase</fullName>
    </submittedName>
</protein>
<evidence type="ECO:0000259" key="4">
    <source>
        <dbReference type="Pfam" id="PF07687"/>
    </source>
</evidence>
<dbReference type="PANTHER" id="PTHR43270:SF12">
    <property type="entry name" value="SUCCINYL-DIAMINOPIMELATE DESUCCINYLASE"/>
    <property type="match status" value="1"/>
</dbReference>
<dbReference type="Gene3D" id="3.40.630.10">
    <property type="entry name" value="Zn peptidases"/>
    <property type="match status" value="1"/>
</dbReference>
<evidence type="ECO:0000256" key="1">
    <source>
        <dbReference type="ARBA" id="ARBA00022670"/>
    </source>
</evidence>
<feature type="domain" description="Peptidase M20 dimerisation" evidence="4">
    <location>
        <begin position="214"/>
        <end position="370"/>
    </location>
</feature>
<dbReference type="Pfam" id="PF07687">
    <property type="entry name" value="M20_dimer"/>
    <property type="match status" value="1"/>
</dbReference>
<reference evidence="5 6" key="1">
    <citation type="journal article" date="2019" name="Nat. Microbiol.">
        <title>Mediterranean grassland soil C-N compound turnover is dependent on rainfall and depth, and is mediated by genomically divergent microorganisms.</title>
        <authorList>
            <person name="Diamond S."/>
            <person name="Andeer P.F."/>
            <person name="Li Z."/>
            <person name="Crits-Christoph A."/>
            <person name="Burstein D."/>
            <person name="Anantharaman K."/>
            <person name="Lane K.R."/>
            <person name="Thomas B.C."/>
            <person name="Pan C."/>
            <person name="Northen T.R."/>
            <person name="Banfield J.F."/>
        </authorList>
    </citation>
    <scope>NUCLEOTIDE SEQUENCE [LARGE SCALE GENOMIC DNA]</scope>
    <source>
        <strain evidence="5">WS_4</strain>
    </source>
</reference>
<keyword evidence="2" id="KW-0479">Metal-binding</keyword>